<feature type="non-terminal residue" evidence="1">
    <location>
        <position position="1"/>
    </location>
</feature>
<protein>
    <submittedName>
        <fullName evidence="1">Uncharacterized protein</fullName>
    </submittedName>
</protein>
<feature type="non-terminal residue" evidence="1">
    <location>
        <position position="76"/>
    </location>
</feature>
<comment type="caution">
    <text evidence="1">The sequence shown here is derived from an EMBL/GenBank/DDBJ whole genome shotgun (WGS) entry which is preliminary data.</text>
</comment>
<organism evidence="1 2">
    <name type="scientific">Taxus chinensis</name>
    <name type="common">Chinese yew</name>
    <name type="synonym">Taxus wallichiana var. chinensis</name>
    <dbReference type="NCBI Taxonomy" id="29808"/>
    <lineage>
        <taxon>Eukaryota</taxon>
        <taxon>Viridiplantae</taxon>
        <taxon>Streptophyta</taxon>
        <taxon>Embryophyta</taxon>
        <taxon>Tracheophyta</taxon>
        <taxon>Spermatophyta</taxon>
        <taxon>Pinopsida</taxon>
        <taxon>Pinidae</taxon>
        <taxon>Conifers II</taxon>
        <taxon>Cupressales</taxon>
        <taxon>Taxaceae</taxon>
        <taxon>Taxus</taxon>
    </lineage>
</organism>
<name>A0AA38LP15_TAXCH</name>
<evidence type="ECO:0000313" key="2">
    <source>
        <dbReference type="Proteomes" id="UP000824469"/>
    </source>
</evidence>
<sequence length="76" mass="8631">KLLDELRGELPDELKVMLRQGELLSERSIVSCCNASSTVTLSSRAELKLSLLDVHQLGELFVTTLNCCRMPWRRVE</sequence>
<evidence type="ECO:0000313" key="1">
    <source>
        <dbReference type="EMBL" id="KAH9329435.1"/>
    </source>
</evidence>
<accession>A0AA38LP15</accession>
<gene>
    <name evidence="1" type="ORF">KI387_001543</name>
</gene>
<reference evidence="1 2" key="1">
    <citation type="journal article" date="2021" name="Nat. Plants">
        <title>The Taxus genome provides insights into paclitaxel biosynthesis.</title>
        <authorList>
            <person name="Xiong X."/>
            <person name="Gou J."/>
            <person name="Liao Q."/>
            <person name="Li Y."/>
            <person name="Zhou Q."/>
            <person name="Bi G."/>
            <person name="Li C."/>
            <person name="Du R."/>
            <person name="Wang X."/>
            <person name="Sun T."/>
            <person name="Guo L."/>
            <person name="Liang H."/>
            <person name="Lu P."/>
            <person name="Wu Y."/>
            <person name="Zhang Z."/>
            <person name="Ro D.K."/>
            <person name="Shang Y."/>
            <person name="Huang S."/>
            <person name="Yan J."/>
        </authorList>
    </citation>
    <scope>NUCLEOTIDE SEQUENCE [LARGE SCALE GENOMIC DNA]</scope>
    <source>
        <strain evidence="1">Ta-2019</strain>
    </source>
</reference>
<keyword evidence="2" id="KW-1185">Reference proteome</keyword>
<dbReference type="EMBL" id="JAHRHJ020000001">
    <property type="protein sequence ID" value="KAH9329435.1"/>
    <property type="molecule type" value="Genomic_DNA"/>
</dbReference>
<dbReference type="AlphaFoldDB" id="A0AA38LP15"/>
<dbReference type="Proteomes" id="UP000824469">
    <property type="component" value="Unassembled WGS sequence"/>
</dbReference>
<proteinExistence type="predicted"/>